<dbReference type="PANTHER" id="PTHR11113:SF14">
    <property type="entry name" value="N-ACETYLGLUCOSAMINE-6-PHOSPHATE DEACETYLASE"/>
    <property type="match status" value="1"/>
</dbReference>
<dbReference type="GO" id="GO:0008448">
    <property type="term" value="F:N-acetylglucosamine-6-phosphate deacetylase activity"/>
    <property type="evidence" value="ECO:0007669"/>
    <property type="project" value="InterPro"/>
</dbReference>
<keyword evidence="2 8" id="KW-0479">Metal-binding</keyword>
<evidence type="ECO:0000256" key="2">
    <source>
        <dbReference type="ARBA" id="ARBA00022723"/>
    </source>
</evidence>
<feature type="binding site" evidence="8">
    <location>
        <position position="192"/>
    </location>
    <ligand>
        <name>Zn(2+)</name>
        <dbReference type="ChEBI" id="CHEBI:29105"/>
    </ligand>
</feature>
<evidence type="ECO:0000256" key="1">
    <source>
        <dbReference type="ARBA" id="ARBA00010716"/>
    </source>
</evidence>
<dbReference type="GO" id="GO:0046872">
    <property type="term" value="F:metal ion binding"/>
    <property type="evidence" value="ECO:0007669"/>
    <property type="project" value="UniProtKB-KW"/>
</dbReference>
<accession>A0A212R7I4</accession>
<name>A0A212R7I4_9PROT</name>
<evidence type="ECO:0000256" key="7">
    <source>
        <dbReference type="PIRSR" id="PIRSR038994-2"/>
    </source>
</evidence>
<dbReference type="InterPro" id="IPR032466">
    <property type="entry name" value="Metal_Hydrolase"/>
</dbReference>
<evidence type="ECO:0000256" key="6">
    <source>
        <dbReference type="PIRSR" id="PIRSR038994-1"/>
    </source>
</evidence>
<dbReference type="NCBIfam" id="TIGR00221">
    <property type="entry name" value="nagA"/>
    <property type="match status" value="1"/>
</dbReference>
<evidence type="ECO:0000313" key="11">
    <source>
        <dbReference type="Proteomes" id="UP000197065"/>
    </source>
</evidence>
<dbReference type="SUPFAM" id="SSF51556">
    <property type="entry name" value="Metallo-dependent hydrolases"/>
    <property type="match status" value="1"/>
</dbReference>
<evidence type="ECO:0000256" key="3">
    <source>
        <dbReference type="ARBA" id="ARBA00022801"/>
    </source>
</evidence>
<feature type="binding site" evidence="7">
    <location>
        <position position="224"/>
    </location>
    <ligand>
        <name>substrate</name>
    </ligand>
</feature>
<feature type="binding site" evidence="7">
    <location>
        <position position="139"/>
    </location>
    <ligand>
        <name>substrate</name>
    </ligand>
</feature>
<dbReference type="CDD" id="cd00854">
    <property type="entry name" value="NagA"/>
    <property type="match status" value="1"/>
</dbReference>
<reference evidence="10 11" key="1">
    <citation type="submission" date="2017-06" db="EMBL/GenBank/DDBJ databases">
        <authorList>
            <person name="Kim H.J."/>
            <person name="Triplett B.A."/>
        </authorList>
    </citation>
    <scope>NUCLEOTIDE SEQUENCE [LARGE SCALE GENOMIC DNA]</scope>
    <source>
        <strain evidence="10 11">B29T1</strain>
    </source>
</reference>
<dbReference type="GO" id="GO:0006046">
    <property type="term" value="P:N-acetylglucosamine catabolic process"/>
    <property type="evidence" value="ECO:0007669"/>
    <property type="project" value="TreeGrafter"/>
</dbReference>
<dbReference type="AlphaFoldDB" id="A0A212R7I4"/>
<keyword evidence="11" id="KW-1185">Reference proteome</keyword>
<evidence type="ECO:0000256" key="4">
    <source>
        <dbReference type="ARBA" id="ARBA00023277"/>
    </source>
</evidence>
<feature type="binding site" evidence="8">
    <location>
        <position position="213"/>
    </location>
    <ligand>
        <name>Zn(2+)</name>
        <dbReference type="ChEBI" id="CHEBI:29105"/>
    </ligand>
</feature>
<feature type="active site" description="Proton donor/acceptor" evidence="6">
    <location>
        <position position="271"/>
    </location>
</feature>
<feature type="binding site" evidence="8">
    <location>
        <position position="128"/>
    </location>
    <ligand>
        <name>Zn(2+)</name>
        <dbReference type="ChEBI" id="CHEBI:29105"/>
    </ligand>
</feature>
<protein>
    <submittedName>
        <fullName evidence="10">N-acetylglucosamine 6-phosphate deacetylase</fullName>
    </submittedName>
</protein>
<evidence type="ECO:0000313" key="10">
    <source>
        <dbReference type="EMBL" id="SNB68146.1"/>
    </source>
</evidence>
<keyword evidence="4 5" id="KW-0119">Carbohydrate metabolism</keyword>
<comment type="cofactor">
    <cofactor evidence="8">
        <name>a divalent metal cation</name>
        <dbReference type="ChEBI" id="CHEBI:60240"/>
    </cofactor>
    <text evidence="8">Binds 1 divalent metal cation per subunit.</text>
</comment>
<dbReference type="InterPro" id="IPR006680">
    <property type="entry name" value="Amidohydro-rel"/>
</dbReference>
<dbReference type="Gene3D" id="3.20.20.140">
    <property type="entry name" value="Metal-dependent hydrolases"/>
    <property type="match status" value="1"/>
</dbReference>
<feature type="binding site" evidence="7">
    <location>
        <position position="248"/>
    </location>
    <ligand>
        <name>substrate</name>
    </ligand>
</feature>
<dbReference type="Pfam" id="PF01979">
    <property type="entry name" value="Amidohydro_1"/>
    <property type="match status" value="1"/>
</dbReference>
<dbReference type="InterPro" id="IPR011059">
    <property type="entry name" value="Metal-dep_hydrolase_composite"/>
</dbReference>
<evidence type="ECO:0000259" key="9">
    <source>
        <dbReference type="Pfam" id="PF01979"/>
    </source>
</evidence>
<proteinExistence type="inferred from homology"/>
<gene>
    <name evidence="10" type="ORF">SAMN07250955_106137</name>
</gene>
<keyword evidence="3 5" id="KW-0378">Hydrolase</keyword>
<dbReference type="PANTHER" id="PTHR11113">
    <property type="entry name" value="N-ACETYLGLUCOSAMINE-6-PHOSPHATE DEACETYLASE"/>
    <property type="match status" value="1"/>
</dbReference>
<feature type="binding site" evidence="7">
    <location>
        <begin position="305"/>
        <end position="307"/>
    </location>
    <ligand>
        <name>substrate</name>
    </ligand>
</feature>
<organism evidence="10 11">
    <name type="scientific">Arboricoccus pini</name>
    <dbReference type="NCBI Taxonomy" id="1963835"/>
    <lineage>
        <taxon>Bacteria</taxon>
        <taxon>Pseudomonadati</taxon>
        <taxon>Pseudomonadota</taxon>
        <taxon>Alphaproteobacteria</taxon>
        <taxon>Geminicoccales</taxon>
        <taxon>Geminicoccaceae</taxon>
        <taxon>Arboricoccus</taxon>
    </lineage>
</organism>
<dbReference type="EMBL" id="FYEH01000006">
    <property type="protein sequence ID" value="SNB68146.1"/>
    <property type="molecule type" value="Genomic_DNA"/>
</dbReference>
<evidence type="ECO:0000256" key="5">
    <source>
        <dbReference type="PIRNR" id="PIRNR038994"/>
    </source>
</evidence>
<dbReference type="PIRSF" id="PIRSF038994">
    <property type="entry name" value="NagA"/>
    <property type="match status" value="1"/>
</dbReference>
<comment type="similarity">
    <text evidence="1 5">Belongs to the metallo-dependent hydrolases superfamily. NagA family.</text>
</comment>
<dbReference type="Proteomes" id="UP000197065">
    <property type="component" value="Unassembled WGS sequence"/>
</dbReference>
<sequence>MPRIYVPDRLFDGLNMQDGMAVIVEEGRVRQVIPVSALGAAESAERLSGLLVPGFIDVQVNGGGGVLFNDQRSVQGIAAIGKAHRAYGTTGFMVTFITDTQSRMREAVAAATAALDAGLPGLLGIHVEGPFLNPLRKGVHNPALMRPLDEEDVAILASVEGGVSMVTVAPECVDLEKIRDLCNAGVIVSAGHTAASSETLANARSLGLTGFTHLFNAMPPFAGRDPGPIGFALADRGSFCGLIVDGFHVHVASMQAAIRAKGPEHIMLVTDAMPGVGTASSSFMLQGRNVVRKDGRCALEVDGSLAGSDLDMATAVRNACAWLDVTLEQALRMASAVPAAFLGLQNEFGRIATGYRANFALLDSKLEVTGTWINGDYEVSTARQ</sequence>
<dbReference type="SUPFAM" id="SSF51338">
    <property type="entry name" value="Composite domain of metallo-dependent hydrolases"/>
    <property type="match status" value="1"/>
</dbReference>
<evidence type="ECO:0000256" key="8">
    <source>
        <dbReference type="PIRSR" id="PIRSR038994-3"/>
    </source>
</evidence>
<dbReference type="Gene3D" id="2.30.40.10">
    <property type="entry name" value="Urease, subunit C, domain 1"/>
    <property type="match status" value="1"/>
</dbReference>
<dbReference type="RefSeq" id="WP_207762006.1">
    <property type="nucleotide sequence ID" value="NZ_FYEH01000006.1"/>
</dbReference>
<dbReference type="InterPro" id="IPR003764">
    <property type="entry name" value="GlcNAc_6-P_deAcase"/>
</dbReference>
<feature type="binding site" evidence="7">
    <location>
        <begin position="216"/>
        <end position="217"/>
    </location>
    <ligand>
        <name>substrate</name>
    </ligand>
</feature>
<feature type="domain" description="Amidohydrolase-related" evidence="9">
    <location>
        <begin position="51"/>
        <end position="375"/>
    </location>
</feature>